<evidence type="ECO:0000259" key="1">
    <source>
        <dbReference type="SMART" id="SM00471"/>
    </source>
</evidence>
<dbReference type="SUPFAM" id="SSF109604">
    <property type="entry name" value="HD-domain/PDEase-like"/>
    <property type="match status" value="1"/>
</dbReference>
<name>A0A6M1T992_9BACT</name>
<gene>
    <name evidence="2" type="ORF">G3570_08970</name>
</gene>
<protein>
    <submittedName>
        <fullName evidence="2">HD domain-containing protein</fullName>
    </submittedName>
</protein>
<dbReference type="PANTHER" id="PTHR11373">
    <property type="entry name" value="DEOXYNUCLEOSIDE TRIPHOSPHATE TRIPHOSPHOHYDROLASE"/>
    <property type="match status" value="1"/>
</dbReference>
<organism evidence="2 3">
    <name type="scientific">Halalkalibaculum roseum</name>
    <dbReference type="NCBI Taxonomy" id="2709311"/>
    <lineage>
        <taxon>Bacteria</taxon>
        <taxon>Pseudomonadati</taxon>
        <taxon>Balneolota</taxon>
        <taxon>Balneolia</taxon>
        <taxon>Balneolales</taxon>
        <taxon>Balneolaceae</taxon>
        <taxon>Halalkalibaculum</taxon>
    </lineage>
</organism>
<dbReference type="AlphaFoldDB" id="A0A6M1T992"/>
<keyword evidence="3" id="KW-1185">Reference proteome</keyword>
<dbReference type="GO" id="GO:0006203">
    <property type="term" value="P:dGTP catabolic process"/>
    <property type="evidence" value="ECO:0007669"/>
    <property type="project" value="TreeGrafter"/>
</dbReference>
<evidence type="ECO:0000313" key="3">
    <source>
        <dbReference type="Proteomes" id="UP000473278"/>
    </source>
</evidence>
<dbReference type="RefSeq" id="WP_165141491.1">
    <property type="nucleotide sequence ID" value="NZ_JAALLT010000003.1"/>
</dbReference>
<dbReference type="CDD" id="cd00077">
    <property type="entry name" value="HDc"/>
    <property type="match status" value="1"/>
</dbReference>
<dbReference type="GO" id="GO:0008832">
    <property type="term" value="F:dGTPase activity"/>
    <property type="evidence" value="ECO:0007669"/>
    <property type="project" value="TreeGrafter"/>
</dbReference>
<dbReference type="Pfam" id="PF01966">
    <property type="entry name" value="HD"/>
    <property type="match status" value="1"/>
</dbReference>
<dbReference type="InterPro" id="IPR050135">
    <property type="entry name" value="dGTPase-like"/>
</dbReference>
<feature type="domain" description="HD/PDEase" evidence="1">
    <location>
        <begin position="53"/>
        <end position="179"/>
    </location>
</feature>
<proteinExistence type="predicted"/>
<dbReference type="Proteomes" id="UP000473278">
    <property type="component" value="Unassembled WGS sequence"/>
</dbReference>
<reference evidence="2 3" key="1">
    <citation type="submission" date="2020-02" db="EMBL/GenBank/DDBJ databases">
        <title>Balneolaceae bacterium YR4-1, complete genome.</title>
        <authorList>
            <person name="Li Y."/>
            <person name="Wu S."/>
        </authorList>
    </citation>
    <scope>NUCLEOTIDE SEQUENCE [LARGE SCALE GENOMIC DNA]</scope>
    <source>
        <strain evidence="2 3">YR4-1</strain>
    </source>
</reference>
<dbReference type="PANTHER" id="PTHR11373:SF4">
    <property type="entry name" value="DEOXYNUCLEOSIDE TRIPHOSPHATE TRIPHOSPHOHYDROLASE SAMHD1"/>
    <property type="match status" value="1"/>
</dbReference>
<dbReference type="Pfam" id="PF19276">
    <property type="entry name" value="HD_assoc_2"/>
    <property type="match status" value="1"/>
</dbReference>
<accession>A0A6M1T992</accession>
<dbReference type="InterPro" id="IPR006674">
    <property type="entry name" value="HD_domain"/>
</dbReference>
<evidence type="ECO:0000313" key="2">
    <source>
        <dbReference type="EMBL" id="NGP76763.1"/>
    </source>
</evidence>
<comment type="caution">
    <text evidence="2">The sequence shown here is derived from an EMBL/GenBank/DDBJ whole genome shotgun (WGS) entry which is preliminary data.</text>
</comment>
<dbReference type="SMART" id="SM00471">
    <property type="entry name" value="HDc"/>
    <property type="match status" value="1"/>
</dbReference>
<dbReference type="EMBL" id="JAALLT010000003">
    <property type="protein sequence ID" value="NGP76763.1"/>
    <property type="molecule type" value="Genomic_DNA"/>
</dbReference>
<dbReference type="InterPro" id="IPR045509">
    <property type="entry name" value="HD_assoc_2"/>
</dbReference>
<sequence length="418" mass="48262">MDKSTQYKIFNDPIHGFITVPKGIILQLIDHPYVQRLRQIKQMGLGYLVFPAAEHSRFSHALGAMELAQRTLNNLREKDTTISPAEFEGTLIAILLHDVGHGPLSHTLEWDLISDFSHEMMTLAIMRELNQTMDGKLETAIKIFTDQYPKKPFLNQLVSSQLDLDRLDYLKRDSAFTGVYEGSVGIDRILKTMRVHKGNVVIEKKGIYAIENYILARRLMYMQVYLHKTVLSADKLMRNIFKRVRVLIDHGVDLPSHSPSLTYFLKNRPSAKKEISQEVLYNYVQLDDNDVFQSIKYWQNSDDAILADLCKRFQSRSLFRTTFLKSGKTGKLEQKIKNKTKSLLKKRGLPHDDESAAYYYDFDKSYSEAYKYENEGIWILEEQNKAIEFSKAADTKNIIALTQPVVKPYVVHLKGLEI</sequence>
<dbReference type="Gene3D" id="1.10.3210.10">
    <property type="entry name" value="Hypothetical protein af1432"/>
    <property type="match status" value="1"/>
</dbReference>
<dbReference type="InterPro" id="IPR003607">
    <property type="entry name" value="HD/PDEase_dom"/>
</dbReference>